<dbReference type="EMBL" id="AHCD03000044">
    <property type="protein sequence ID" value="KAF7781157.1"/>
    <property type="molecule type" value="Genomic_DNA"/>
</dbReference>
<evidence type="ECO:0000313" key="2">
    <source>
        <dbReference type="Proteomes" id="UP000016480"/>
    </source>
</evidence>
<sequence length="43" mass="5131">MYNVLFPVQRMHLAIVKLAWRLEQLHCYPDKHLKKNGLISPKT</sequence>
<name>A0A8T0C1F6_9GAMM</name>
<proteinExistence type="predicted"/>
<gene>
    <name evidence="1" type="ORF">PRUB_b0291</name>
</gene>
<comment type="caution">
    <text evidence="1">The sequence shown here is derived from an EMBL/GenBank/DDBJ whole genome shotgun (WGS) entry which is preliminary data.</text>
</comment>
<reference evidence="1 2" key="1">
    <citation type="journal article" date="2012" name="J. Bacteriol.">
        <title>Genome sequence of the cycloprodigiosin-producing bacterial strain Pseudoalteromonas rubra ATCC 29570(T).</title>
        <authorList>
            <person name="Xie B.B."/>
            <person name="Shu Y.L."/>
            <person name="Qin Q.L."/>
            <person name="Rong J.C."/>
            <person name="Zhang X.Y."/>
            <person name="Chen X.L."/>
            <person name="Zhou B.C."/>
            <person name="Zhang Y.Z."/>
        </authorList>
    </citation>
    <scope>NUCLEOTIDE SEQUENCE [LARGE SCALE GENOMIC DNA]</scope>
    <source>
        <strain evidence="1 2">DSM 6842</strain>
    </source>
</reference>
<accession>A0A8T0C1F6</accession>
<dbReference type="AlphaFoldDB" id="A0A8T0C1F6"/>
<evidence type="ECO:0000313" key="1">
    <source>
        <dbReference type="EMBL" id="KAF7781157.1"/>
    </source>
</evidence>
<organism evidence="1 2">
    <name type="scientific">Pseudoalteromonas rubra</name>
    <dbReference type="NCBI Taxonomy" id="43658"/>
    <lineage>
        <taxon>Bacteria</taxon>
        <taxon>Pseudomonadati</taxon>
        <taxon>Pseudomonadota</taxon>
        <taxon>Gammaproteobacteria</taxon>
        <taxon>Alteromonadales</taxon>
        <taxon>Pseudoalteromonadaceae</taxon>
        <taxon>Pseudoalteromonas</taxon>
    </lineage>
</organism>
<dbReference type="Proteomes" id="UP000016480">
    <property type="component" value="Unassembled WGS sequence"/>
</dbReference>
<protein>
    <submittedName>
        <fullName evidence="1">Uncharacterized protein</fullName>
    </submittedName>
</protein>